<reference evidence="1" key="2">
    <citation type="journal article" date="2024" name="Plant">
        <title>Genomic evolution and insights into agronomic trait innovations of Sesamum species.</title>
        <authorList>
            <person name="Miao H."/>
            <person name="Wang L."/>
            <person name="Qu L."/>
            <person name="Liu H."/>
            <person name="Sun Y."/>
            <person name="Le M."/>
            <person name="Wang Q."/>
            <person name="Wei S."/>
            <person name="Zheng Y."/>
            <person name="Lin W."/>
            <person name="Duan Y."/>
            <person name="Cao H."/>
            <person name="Xiong S."/>
            <person name="Wang X."/>
            <person name="Wei L."/>
            <person name="Li C."/>
            <person name="Ma Q."/>
            <person name="Ju M."/>
            <person name="Zhao R."/>
            <person name="Li G."/>
            <person name="Mu C."/>
            <person name="Tian Q."/>
            <person name="Mei H."/>
            <person name="Zhang T."/>
            <person name="Gao T."/>
            <person name="Zhang H."/>
        </authorList>
    </citation>
    <scope>NUCLEOTIDE SEQUENCE</scope>
    <source>
        <strain evidence="1">G01</strain>
    </source>
</reference>
<evidence type="ECO:0000313" key="1">
    <source>
        <dbReference type="EMBL" id="KAL0330928.1"/>
    </source>
</evidence>
<comment type="caution">
    <text evidence="1">The sequence shown here is derived from an EMBL/GenBank/DDBJ whole genome shotgun (WGS) entry which is preliminary data.</text>
</comment>
<sequence length="61" mass="6805">MGGIKFLILRSGLGKRKMAPRLNLFDWWARDAAKGTPVIVKMENPDFSIVEIDGPDAAFSR</sequence>
<protein>
    <submittedName>
        <fullName evidence="1">Xyloglucan glycosyltransferase 5</fullName>
    </submittedName>
</protein>
<accession>A0AAW2MJ95</accession>
<gene>
    <name evidence="1" type="ORF">Sangu_1638300</name>
</gene>
<dbReference type="AlphaFoldDB" id="A0AAW2MJ95"/>
<dbReference type="EMBL" id="JACGWK010000010">
    <property type="protein sequence ID" value="KAL0330928.1"/>
    <property type="molecule type" value="Genomic_DNA"/>
</dbReference>
<organism evidence="1">
    <name type="scientific">Sesamum angustifolium</name>
    <dbReference type="NCBI Taxonomy" id="2727405"/>
    <lineage>
        <taxon>Eukaryota</taxon>
        <taxon>Viridiplantae</taxon>
        <taxon>Streptophyta</taxon>
        <taxon>Embryophyta</taxon>
        <taxon>Tracheophyta</taxon>
        <taxon>Spermatophyta</taxon>
        <taxon>Magnoliopsida</taxon>
        <taxon>eudicotyledons</taxon>
        <taxon>Gunneridae</taxon>
        <taxon>Pentapetalae</taxon>
        <taxon>asterids</taxon>
        <taxon>lamiids</taxon>
        <taxon>Lamiales</taxon>
        <taxon>Pedaliaceae</taxon>
        <taxon>Sesamum</taxon>
    </lineage>
</organism>
<proteinExistence type="predicted"/>
<name>A0AAW2MJ95_9LAMI</name>
<reference evidence="1" key="1">
    <citation type="submission" date="2020-06" db="EMBL/GenBank/DDBJ databases">
        <authorList>
            <person name="Li T."/>
            <person name="Hu X."/>
            <person name="Zhang T."/>
            <person name="Song X."/>
            <person name="Zhang H."/>
            <person name="Dai N."/>
            <person name="Sheng W."/>
            <person name="Hou X."/>
            <person name="Wei L."/>
        </authorList>
    </citation>
    <scope>NUCLEOTIDE SEQUENCE</scope>
    <source>
        <strain evidence="1">G01</strain>
        <tissue evidence="1">Leaf</tissue>
    </source>
</reference>